<comment type="caution">
    <text evidence="4">The sequence shown here is derived from an EMBL/GenBank/DDBJ whole genome shotgun (WGS) entry which is preliminary data.</text>
</comment>
<accession>A0A9W5YB67</accession>
<name>A0A9W5YB67_9FIRM</name>
<evidence type="ECO:0000256" key="1">
    <source>
        <dbReference type="ARBA" id="ARBA00010990"/>
    </source>
</evidence>
<dbReference type="Pfam" id="PF01648">
    <property type="entry name" value="ACPS"/>
    <property type="match status" value="1"/>
</dbReference>
<dbReference type="GO" id="GO:0005829">
    <property type="term" value="C:cytosol"/>
    <property type="evidence" value="ECO:0007669"/>
    <property type="project" value="TreeGrafter"/>
</dbReference>
<proteinExistence type="inferred from homology"/>
<dbReference type="Gene3D" id="3.90.470.20">
    <property type="entry name" value="4'-phosphopantetheinyl transferase domain"/>
    <property type="match status" value="2"/>
</dbReference>
<dbReference type="InterPro" id="IPR008278">
    <property type="entry name" value="4-PPantetheinyl_Trfase_dom"/>
</dbReference>
<dbReference type="InterPro" id="IPR037143">
    <property type="entry name" value="4-PPantetheinyl_Trfase_dom_sf"/>
</dbReference>
<evidence type="ECO:0000256" key="2">
    <source>
        <dbReference type="ARBA" id="ARBA00022679"/>
    </source>
</evidence>
<dbReference type="EMBL" id="BRLB01000008">
    <property type="protein sequence ID" value="GKX30267.1"/>
    <property type="molecule type" value="Genomic_DNA"/>
</dbReference>
<evidence type="ECO:0000259" key="3">
    <source>
        <dbReference type="Pfam" id="PF01648"/>
    </source>
</evidence>
<dbReference type="PANTHER" id="PTHR12215">
    <property type="entry name" value="PHOSPHOPANTETHEINE TRANSFERASE"/>
    <property type="match status" value="1"/>
</dbReference>
<organism evidence="4 5">
    <name type="scientific">Vallitalea longa</name>
    <dbReference type="NCBI Taxonomy" id="2936439"/>
    <lineage>
        <taxon>Bacteria</taxon>
        <taxon>Bacillati</taxon>
        <taxon>Bacillota</taxon>
        <taxon>Clostridia</taxon>
        <taxon>Lachnospirales</taxon>
        <taxon>Vallitaleaceae</taxon>
        <taxon>Vallitalea</taxon>
    </lineage>
</organism>
<dbReference type="Proteomes" id="UP001144256">
    <property type="component" value="Unassembled WGS sequence"/>
</dbReference>
<dbReference type="PANTHER" id="PTHR12215:SF10">
    <property type="entry name" value="L-AMINOADIPATE-SEMIALDEHYDE DEHYDROGENASE-PHOSPHOPANTETHEINYL TRANSFERASE"/>
    <property type="match status" value="1"/>
</dbReference>
<gene>
    <name evidence="4" type="ORF">SH1V18_27470</name>
</gene>
<dbReference type="GO" id="GO:0008897">
    <property type="term" value="F:holo-[acyl-carrier-protein] synthase activity"/>
    <property type="evidence" value="ECO:0007669"/>
    <property type="project" value="InterPro"/>
</dbReference>
<dbReference type="AlphaFoldDB" id="A0A9W5YB67"/>
<dbReference type="GO" id="GO:0000287">
    <property type="term" value="F:magnesium ion binding"/>
    <property type="evidence" value="ECO:0007669"/>
    <property type="project" value="InterPro"/>
</dbReference>
<keyword evidence="2" id="KW-0808">Transferase</keyword>
<dbReference type="RefSeq" id="WP_281816292.1">
    <property type="nucleotide sequence ID" value="NZ_BRLB01000008.1"/>
</dbReference>
<evidence type="ECO:0000313" key="5">
    <source>
        <dbReference type="Proteomes" id="UP001144256"/>
    </source>
</evidence>
<keyword evidence="5" id="KW-1185">Reference proteome</keyword>
<evidence type="ECO:0000313" key="4">
    <source>
        <dbReference type="EMBL" id="GKX30267.1"/>
    </source>
</evidence>
<comment type="similarity">
    <text evidence="1">Belongs to the P-Pant transferase superfamily. Gsp/Sfp/HetI/AcpT family.</text>
</comment>
<sequence length="222" mass="25519">MKALAVIKNFTLNYAKESNMFPKERLERAKLFTDKESQKRFLIAEDLASKFTAMNFDIPVTHFSGRVGEKPYLKEYPSISVSRSYAGDNLVVVAEQDYNIGVDCEKIKDFDKNMIKYFFTQNERKYIESSESMNTAFALLWTRKESYIKCIGRGIDYPINTIDVTPTKNTGKINNIRPVFIDNDEIDSCYINSYIVEDLVISVCSECDDAFPTIKSYEGVMI</sequence>
<reference evidence="4" key="1">
    <citation type="submission" date="2022-06" db="EMBL/GenBank/DDBJ databases">
        <title>Vallitalea longa sp. nov., an anaerobic bacterium isolated from marine sediment.</title>
        <authorList>
            <person name="Hirano S."/>
            <person name="Terahara T."/>
            <person name="Mori K."/>
            <person name="Hamada M."/>
            <person name="Matsumoto R."/>
            <person name="Kobayashi T."/>
        </authorList>
    </citation>
    <scope>NUCLEOTIDE SEQUENCE</scope>
    <source>
        <strain evidence="4">SH18-1</strain>
    </source>
</reference>
<dbReference type="SUPFAM" id="SSF56214">
    <property type="entry name" value="4'-phosphopantetheinyl transferase"/>
    <property type="match status" value="1"/>
</dbReference>
<dbReference type="InterPro" id="IPR050559">
    <property type="entry name" value="P-Pant_transferase_sf"/>
</dbReference>
<dbReference type="GO" id="GO:0019878">
    <property type="term" value="P:lysine biosynthetic process via aminoadipic acid"/>
    <property type="evidence" value="ECO:0007669"/>
    <property type="project" value="TreeGrafter"/>
</dbReference>
<protein>
    <recommendedName>
        <fullName evidence="3">4'-phosphopantetheinyl transferase domain-containing protein</fullName>
    </recommendedName>
</protein>
<feature type="domain" description="4'-phosphopantetheinyl transferase" evidence="3">
    <location>
        <begin position="100"/>
        <end position="204"/>
    </location>
</feature>